<evidence type="ECO:0000313" key="1">
    <source>
        <dbReference type="EMBL" id="KAF0408149.1"/>
    </source>
</evidence>
<keyword evidence="2" id="KW-1185">Reference proteome</keyword>
<name>A0A8H4A4I6_GIGMA</name>
<dbReference type="Proteomes" id="UP000439903">
    <property type="component" value="Unassembled WGS sequence"/>
</dbReference>
<dbReference type="InterPro" id="IPR036322">
    <property type="entry name" value="WD40_repeat_dom_sf"/>
</dbReference>
<organism evidence="1 2">
    <name type="scientific">Gigaspora margarita</name>
    <dbReference type="NCBI Taxonomy" id="4874"/>
    <lineage>
        <taxon>Eukaryota</taxon>
        <taxon>Fungi</taxon>
        <taxon>Fungi incertae sedis</taxon>
        <taxon>Mucoromycota</taxon>
        <taxon>Glomeromycotina</taxon>
        <taxon>Glomeromycetes</taxon>
        <taxon>Diversisporales</taxon>
        <taxon>Gigasporaceae</taxon>
        <taxon>Gigaspora</taxon>
    </lineage>
</organism>
<dbReference type="Gene3D" id="2.130.10.10">
    <property type="entry name" value="YVTN repeat-like/Quinoprotein amine dehydrogenase"/>
    <property type="match status" value="1"/>
</dbReference>
<dbReference type="SUPFAM" id="SSF50978">
    <property type="entry name" value="WD40 repeat-like"/>
    <property type="match status" value="1"/>
</dbReference>
<accession>A0A8H4A4I6</accession>
<reference evidence="1 2" key="1">
    <citation type="journal article" date="2019" name="Environ. Microbiol.">
        <title>At the nexus of three kingdoms: the genome of the mycorrhizal fungus Gigaspora margarita provides insights into plant, endobacterial and fungal interactions.</title>
        <authorList>
            <person name="Venice F."/>
            <person name="Ghignone S."/>
            <person name="Salvioli di Fossalunga A."/>
            <person name="Amselem J."/>
            <person name="Novero M."/>
            <person name="Xianan X."/>
            <person name="Sedzielewska Toro K."/>
            <person name="Morin E."/>
            <person name="Lipzen A."/>
            <person name="Grigoriev I.V."/>
            <person name="Henrissat B."/>
            <person name="Martin F.M."/>
            <person name="Bonfante P."/>
        </authorList>
    </citation>
    <scope>NUCLEOTIDE SEQUENCE [LARGE SCALE GENOMIC DNA]</scope>
    <source>
        <strain evidence="1 2">BEG34</strain>
    </source>
</reference>
<dbReference type="AlphaFoldDB" id="A0A8H4A4I6"/>
<gene>
    <name evidence="1" type="ORF">F8M41_008601</name>
</gene>
<comment type="caution">
    <text evidence="1">The sequence shown here is derived from an EMBL/GenBank/DDBJ whole genome shotgun (WGS) entry which is preliminary data.</text>
</comment>
<evidence type="ECO:0000313" key="2">
    <source>
        <dbReference type="Proteomes" id="UP000439903"/>
    </source>
</evidence>
<dbReference type="EMBL" id="WTPW01001905">
    <property type="protein sequence ID" value="KAF0408149.1"/>
    <property type="molecule type" value="Genomic_DNA"/>
</dbReference>
<protein>
    <submittedName>
        <fullName evidence="1">Uncharacterized protein</fullName>
    </submittedName>
</protein>
<dbReference type="InterPro" id="IPR015943">
    <property type="entry name" value="WD40/YVTN_repeat-like_dom_sf"/>
</dbReference>
<sequence length="345" mass="39883">MTSNSDNSYIEIPVEEIPGEIKKIVCSPISNSDNSHIKIPNEKKPGEIKKIVCSPNLKHVATLGEDNIINIWSIVSQEGVFLTKVNIDNICNEENGEKIFAVSDNKYVSIFLDRVIPYNFSKLIIFNDTIYEITMWDIETISVKTHILIDWNYALESIEISDDEELLLVCAKNEENKENEENIETRLYIFFTNSSTEAGMNLSSFTTKSRIDRFYLIASEKGERLLYISNDQYNLMDPYNLTNPIDASEFFKMIEEKHIQEPYIIRSDKIIYMIDKKVLIKELVHNNWVKCLRKDLKDTNSITTLPKKAIDIITEILTDADNAVRKELQEKFLTWGLELDNKSDS</sequence>
<proteinExistence type="predicted"/>
<dbReference type="OrthoDB" id="2410547at2759"/>